<dbReference type="AlphaFoldDB" id="A0A840U4X0"/>
<proteinExistence type="predicted"/>
<dbReference type="RefSeq" id="WP_184179402.1">
    <property type="nucleotide sequence ID" value="NZ_JACHGF010000017.1"/>
</dbReference>
<evidence type="ECO:0000313" key="1">
    <source>
        <dbReference type="EMBL" id="MBB5287368.1"/>
    </source>
</evidence>
<name>A0A840U4X0_9BACT</name>
<protein>
    <submittedName>
        <fullName evidence="1">Uncharacterized protein</fullName>
    </submittedName>
</protein>
<reference evidence="1 2" key="1">
    <citation type="submission" date="2020-08" db="EMBL/GenBank/DDBJ databases">
        <title>Genomic Encyclopedia of Type Strains, Phase IV (KMG-IV): sequencing the most valuable type-strain genomes for metagenomic binning, comparative biology and taxonomic classification.</title>
        <authorList>
            <person name="Goeker M."/>
        </authorList>
    </citation>
    <scope>NUCLEOTIDE SEQUENCE [LARGE SCALE GENOMIC DNA]</scope>
    <source>
        <strain evidence="1 2">DSM 105074</strain>
    </source>
</reference>
<sequence length="168" mass="19879">MDWRENINTLKEIYTGHFQIILDFATVDFLKFVLLDEYKYVWVYSHKTKGSLEWKSYQLPLFDNENYHQVLARHISFDFIVPTNDFRSLLPNIGPGITLIQLNELPKYYLNPANIKGKSRYDLLLKECDYLFEIDLPCATDYGTLVSSNRQFLQSLLDNKDINWNNLP</sequence>
<dbReference type="EMBL" id="JACHGF010000017">
    <property type="protein sequence ID" value="MBB5287368.1"/>
    <property type="molecule type" value="Genomic_DNA"/>
</dbReference>
<keyword evidence="2" id="KW-1185">Reference proteome</keyword>
<comment type="caution">
    <text evidence="1">The sequence shown here is derived from an EMBL/GenBank/DDBJ whole genome shotgun (WGS) entry which is preliminary data.</text>
</comment>
<dbReference type="Proteomes" id="UP000557307">
    <property type="component" value="Unassembled WGS sequence"/>
</dbReference>
<evidence type="ECO:0000313" key="2">
    <source>
        <dbReference type="Proteomes" id="UP000557307"/>
    </source>
</evidence>
<gene>
    <name evidence="1" type="ORF">HNQ92_005531</name>
</gene>
<organism evidence="1 2">
    <name type="scientific">Rhabdobacter roseus</name>
    <dbReference type="NCBI Taxonomy" id="1655419"/>
    <lineage>
        <taxon>Bacteria</taxon>
        <taxon>Pseudomonadati</taxon>
        <taxon>Bacteroidota</taxon>
        <taxon>Cytophagia</taxon>
        <taxon>Cytophagales</taxon>
        <taxon>Cytophagaceae</taxon>
        <taxon>Rhabdobacter</taxon>
    </lineage>
</organism>
<accession>A0A840U4X0</accession>